<dbReference type="GO" id="GO:0005886">
    <property type="term" value="C:plasma membrane"/>
    <property type="evidence" value="ECO:0007669"/>
    <property type="project" value="TreeGrafter"/>
</dbReference>
<feature type="transmembrane region" description="Helical" evidence="10">
    <location>
        <begin position="35"/>
        <end position="58"/>
    </location>
</feature>
<sequence length="323" mass="36894">MNLHPTYPYFPIMIFLSFIASLLPLAWIRRDNIGILFLAAWLATACLNQFVNSIIWYGNTRNPAPVWCDISSRLMIGVSAAIPASALCMVRRLYLICSMKAYLLTPKEKRRALIEDLCICIGIPLLEMTIQYVVEGNRFHIIEDIGCSPATVNVWLAYVLFFSWPVIMGVMNAVYCVLTLRAVIKKGKDINQFFSDNSQRKHYRRLIILSVCELTFAFPFALLVMILNLITVPMVSHFDWVDVHSHYSRIYLFPASSWRSDVLVEANLEMCRWILVLCAIVFYGVFGFSEEAINAYRRAFWRVAGLVGMKPKVPSPSTDTPPK</sequence>
<evidence type="ECO:0000256" key="1">
    <source>
        <dbReference type="ARBA" id="ARBA00004141"/>
    </source>
</evidence>
<feature type="transmembrane region" description="Helical" evidence="10">
    <location>
        <begin position="112"/>
        <end position="134"/>
    </location>
</feature>
<evidence type="ECO:0000256" key="7">
    <source>
        <dbReference type="ARBA" id="ARBA00023136"/>
    </source>
</evidence>
<feature type="transmembrane region" description="Helical" evidence="10">
    <location>
        <begin position="273"/>
        <end position="293"/>
    </location>
</feature>
<feature type="transmembrane region" description="Helical" evidence="10">
    <location>
        <begin position="154"/>
        <end position="178"/>
    </location>
</feature>
<dbReference type="PRINTS" id="PR00901">
    <property type="entry name" value="PHEROMONEBAR"/>
</dbReference>
<evidence type="ECO:0000313" key="12">
    <source>
        <dbReference type="Proteomes" id="UP000294933"/>
    </source>
</evidence>
<dbReference type="OrthoDB" id="2874149at2759"/>
<feature type="transmembrane region" description="Helical" evidence="10">
    <location>
        <begin position="70"/>
        <end position="91"/>
    </location>
</feature>
<dbReference type="PANTHER" id="PTHR28097:SF1">
    <property type="entry name" value="PHEROMONE A FACTOR RECEPTOR"/>
    <property type="match status" value="1"/>
</dbReference>
<dbReference type="EMBL" id="ML170233">
    <property type="protein sequence ID" value="TDL16855.1"/>
    <property type="molecule type" value="Genomic_DNA"/>
</dbReference>
<gene>
    <name evidence="11" type="ORF">BD410DRAFT_730739</name>
</gene>
<keyword evidence="4 10" id="KW-0812">Transmembrane</keyword>
<evidence type="ECO:0000256" key="10">
    <source>
        <dbReference type="SAM" id="Phobius"/>
    </source>
</evidence>
<keyword evidence="7 10" id="KW-0472">Membrane</keyword>
<keyword evidence="5 10" id="KW-1133">Transmembrane helix</keyword>
<accession>A0A4Y7PNT4</accession>
<keyword evidence="9" id="KW-0807">Transducer</keyword>
<evidence type="ECO:0000256" key="5">
    <source>
        <dbReference type="ARBA" id="ARBA00022989"/>
    </source>
</evidence>
<evidence type="ECO:0000256" key="8">
    <source>
        <dbReference type="ARBA" id="ARBA00023170"/>
    </source>
</evidence>
<evidence type="ECO:0000256" key="6">
    <source>
        <dbReference type="ARBA" id="ARBA00023040"/>
    </source>
</evidence>
<dbReference type="Proteomes" id="UP000294933">
    <property type="component" value="Unassembled WGS sequence"/>
</dbReference>
<protein>
    <submittedName>
        <fullName evidence="11">Fungal pheromone STE3G-protein-coupled receptor</fullName>
    </submittedName>
</protein>
<dbReference type="GO" id="GO:0000750">
    <property type="term" value="P:pheromone-dependent signal transduction involved in conjugation with cellular fusion"/>
    <property type="evidence" value="ECO:0007669"/>
    <property type="project" value="TreeGrafter"/>
</dbReference>
<keyword evidence="3" id="KW-0589">Pheromone response</keyword>
<keyword evidence="8 11" id="KW-0675">Receptor</keyword>
<dbReference type="PRINTS" id="PR00899">
    <property type="entry name" value="GPCRSTE3"/>
</dbReference>
<dbReference type="AlphaFoldDB" id="A0A4Y7PNT4"/>
<evidence type="ECO:0000256" key="2">
    <source>
        <dbReference type="ARBA" id="ARBA00011085"/>
    </source>
</evidence>
<dbReference type="InterPro" id="IPR000481">
    <property type="entry name" value="GPCR_Pheromne_B_alpha_rcpt"/>
</dbReference>
<dbReference type="InterPro" id="IPR001499">
    <property type="entry name" value="GPCR_STE3"/>
</dbReference>
<dbReference type="GO" id="GO:0004934">
    <property type="term" value="F:mating-type alpha-factor pheromone receptor activity"/>
    <property type="evidence" value="ECO:0007669"/>
    <property type="project" value="InterPro"/>
</dbReference>
<evidence type="ECO:0000313" key="11">
    <source>
        <dbReference type="EMBL" id="TDL16855.1"/>
    </source>
</evidence>
<keyword evidence="6" id="KW-0297">G-protein coupled receptor</keyword>
<proteinExistence type="inferred from homology"/>
<dbReference type="VEuPathDB" id="FungiDB:BD410DRAFT_730739"/>
<keyword evidence="12" id="KW-1185">Reference proteome</keyword>
<comment type="similarity">
    <text evidence="2">Belongs to the G-protein coupled receptor 4 family.</text>
</comment>
<reference evidence="11 12" key="1">
    <citation type="submission" date="2018-06" db="EMBL/GenBank/DDBJ databases">
        <title>A transcriptomic atlas of mushroom development highlights an independent origin of complex multicellularity.</title>
        <authorList>
            <consortium name="DOE Joint Genome Institute"/>
            <person name="Krizsan K."/>
            <person name="Almasi E."/>
            <person name="Merenyi Z."/>
            <person name="Sahu N."/>
            <person name="Viragh M."/>
            <person name="Koszo T."/>
            <person name="Mondo S."/>
            <person name="Kiss B."/>
            <person name="Balint B."/>
            <person name="Kues U."/>
            <person name="Barry K."/>
            <person name="Hegedus J.C."/>
            <person name="Henrissat B."/>
            <person name="Johnson J."/>
            <person name="Lipzen A."/>
            <person name="Ohm R."/>
            <person name="Nagy I."/>
            <person name="Pangilinan J."/>
            <person name="Yan J."/>
            <person name="Xiong Y."/>
            <person name="Grigoriev I.V."/>
            <person name="Hibbett D.S."/>
            <person name="Nagy L.G."/>
        </authorList>
    </citation>
    <scope>NUCLEOTIDE SEQUENCE [LARGE SCALE GENOMIC DNA]</scope>
    <source>
        <strain evidence="11 12">SZMC22713</strain>
    </source>
</reference>
<feature type="transmembrane region" description="Helical" evidence="10">
    <location>
        <begin position="206"/>
        <end position="230"/>
    </location>
</feature>
<evidence type="ECO:0000256" key="9">
    <source>
        <dbReference type="ARBA" id="ARBA00023224"/>
    </source>
</evidence>
<feature type="transmembrane region" description="Helical" evidence="10">
    <location>
        <begin position="6"/>
        <end position="28"/>
    </location>
</feature>
<organism evidence="11 12">
    <name type="scientific">Rickenella mellea</name>
    <dbReference type="NCBI Taxonomy" id="50990"/>
    <lineage>
        <taxon>Eukaryota</taxon>
        <taxon>Fungi</taxon>
        <taxon>Dikarya</taxon>
        <taxon>Basidiomycota</taxon>
        <taxon>Agaricomycotina</taxon>
        <taxon>Agaricomycetes</taxon>
        <taxon>Hymenochaetales</taxon>
        <taxon>Rickenellaceae</taxon>
        <taxon>Rickenella</taxon>
    </lineage>
</organism>
<dbReference type="CDD" id="cd14966">
    <property type="entry name" value="7tmD_STE3"/>
    <property type="match status" value="1"/>
</dbReference>
<evidence type="ECO:0000256" key="3">
    <source>
        <dbReference type="ARBA" id="ARBA00022507"/>
    </source>
</evidence>
<comment type="subcellular location">
    <subcellularLocation>
        <location evidence="1">Membrane</location>
        <topology evidence="1">Multi-pass membrane protein</topology>
    </subcellularLocation>
</comment>
<name>A0A4Y7PNT4_9AGAM</name>
<dbReference type="PANTHER" id="PTHR28097">
    <property type="entry name" value="PHEROMONE A FACTOR RECEPTOR"/>
    <property type="match status" value="1"/>
</dbReference>
<evidence type="ECO:0000256" key="4">
    <source>
        <dbReference type="ARBA" id="ARBA00022692"/>
    </source>
</evidence>
<dbReference type="Pfam" id="PF02076">
    <property type="entry name" value="STE3"/>
    <property type="match status" value="1"/>
</dbReference>